<dbReference type="InterPro" id="IPR003848">
    <property type="entry name" value="DUF218"/>
</dbReference>
<gene>
    <name evidence="3" type="ORF">CVV68_13290</name>
</gene>
<protein>
    <submittedName>
        <fullName evidence="3">YdcF family protein</fullName>
    </submittedName>
</protein>
<feature type="domain" description="DUF218" evidence="2">
    <location>
        <begin position="46"/>
        <end position="167"/>
    </location>
</feature>
<evidence type="ECO:0000259" key="2">
    <source>
        <dbReference type="Pfam" id="PF02698"/>
    </source>
</evidence>
<feature type="transmembrane region" description="Helical" evidence="1">
    <location>
        <begin position="12"/>
        <end position="34"/>
    </location>
</feature>
<keyword evidence="1" id="KW-0812">Transmembrane</keyword>
<accession>A0A2V5L4X8</accession>
<keyword evidence="4" id="KW-1185">Reference proteome</keyword>
<dbReference type="OrthoDB" id="4772924at2"/>
<sequence length="196" mass="21566">MPALGMPRKRTVIIAVSVLVALFLAWLLTAYQLFYNVHTTPPKQADAVVMLGGASKERLLDAMMLRAELNAPYLVISHTETAGNASADDYCSTHSNHAIYPDVVCFTPGTMDTRGEATEIGKLAAQYQWKNMAVVTSKYHIQRAGLLMRQCVNANVTMVATTPEFTPWQWLRRFVIETGGLLDVHLRPQCGALTAG</sequence>
<evidence type="ECO:0000256" key="1">
    <source>
        <dbReference type="SAM" id="Phobius"/>
    </source>
</evidence>
<comment type="caution">
    <text evidence="3">The sequence shown here is derived from an EMBL/GenBank/DDBJ whole genome shotgun (WGS) entry which is preliminary data.</text>
</comment>
<name>A0A2V5L4X8_9MICC</name>
<keyword evidence="1" id="KW-1133">Transmembrane helix</keyword>
<reference evidence="3 4" key="1">
    <citation type="submission" date="2018-05" db="EMBL/GenBank/DDBJ databases">
        <title>Genetic diversity of glacier-inhabiting Cryobacterium bacteria in China and description of Cryobacterium mengkeensis sp. nov. and Arthrobacter glacialis sp. nov.</title>
        <authorList>
            <person name="Liu Q."/>
            <person name="Xin Y.-H."/>
        </authorList>
    </citation>
    <scope>NUCLEOTIDE SEQUENCE [LARGE SCALE GENOMIC DNA]</scope>
    <source>
        <strain evidence="3 4">LI2</strain>
    </source>
</reference>
<evidence type="ECO:0000313" key="4">
    <source>
        <dbReference type="Proteomes" id="UP000247832"/>
    </source>
</evidence>
<evidence type="ECO:0000313" key="3">
    <source>
        <dbReference type="EMBL" id="PYI66541.1"/>
    </source>
</evidence>
<organism evidence="3 4">
    <name type="scientific">Arthrobacter livingstonensis</name>
    <dbReference type="NCBI Taxonomy" id="670078"/>
    <lineage>
        <taxon>Bacteria</taxon>
        <taxon>Bacillati</taxon>
        <taxon>Actinomycetota</taxon>
        <taxon>Actinomycetes</taxon>
        <taxon>Micrococcales</taxon>
        <taxon>Micrococcaceae</taxon>
        <taxon>Arthrobacter</taxon>
    </lineage>
</organism>
<dbReference type="RefSeq" id="WP_110501499.1">
    <property type="nucleotide sequence ID" value="NZ_QJVD01000014.1"/>
</dbReference>
<dbReference type="Pfam" id="PF02698">
    <property type="entry name" value="DUF218"/>
    <property type="match status" value="1"/>
</dbReference>
<dbReference type="AlphaFoldDB" id="A0A2V5L4X8"/>
<keyword evidence="1" id="KW-0472">Membrane</keyword>
<dbReference type="CDD" id="cd06259">
    <property type="entry name" value="YdcF-like"/>
    <property type="match status" value="1"/>
</dbReference>
<dbReference type="EMBL" id="QJVD01000014">
    <property type="protein sequence ID" value="PYI66541.1"/>
    <property type="molecule type" value="Genomic_DNA"/>
</dbReference>
<proteinExistence type="predicted"/>
<dbReference type="Proteomes" id="UP000247832">
    <property type="component" value="Unassembled WGS sequence"/>
</dbReference>